<dbReference type="Proteomes" id="UP001360560">
    <property type="component" value="Unassembled WGS sequence"/>
</dbReference>
<accession>A0AAV5QUH8</accession>
<evidence type="ECO:0000313" key="3">
    <source>
        <dbReference type="Proteomes" id="UP001360560"/>
    </source>
</evidence>
<protein>
    <submittedName>
        <fullName evidence="2">Uncharacterized protein</fullName>
    </submittedName>
</protein>
<keyword evidence="3" id="KW-1185">Reference proteome</keyword>
<feature type="region of interest" description="Disordered" evidence="1">
    <location>
        <begin position="1"/>
        <end position="44"/>
    </location>
</feature>
<reference evidence="2 3" key="1">
    <citation type="journal article" date="2023" name="Elife">
        <title>Identification of key yeast species and microbe-microbe interactions impacting larval growth of Drosophila in the wild.</title>
        <authorList>
            <person name="Mure A."/>
            <person name="Sugiura Y."/>
            <person name="Maeda R."/>
            <person name="Honda K."/>
            <person name="Sakurai N."/>
            <person name="Takahashi Y."/>
            <person name="Watada M."/>
            <person name="Katoh T."/>
            <person name="Gotoh A."/>
            <person name="Gotoh Y."/>
            <person name="Taniguchi I."/>
            <person name="Nakamura K."/>
            <person name="Hayashi T."/>
            <person name="Katayama T."/>
            <person name="Uemura T."/>
            <person name="Hattori Y."/>
        </authorList>
    </citation>
    <scope>NUCLEOTIDE SEQUENCE [LARGE SCALE GENOMIC DNA]</scope>
    <source>
        <strain evidence="2 3">SC-9</strain>
    </source>
</reference>
<dbReference type="AlphaFoldDB" id="A0AAV5QUH8"/>
<comment type="caution">
    <text evidence="2">The sequence shown here is derived from an EMBL/GenBank/DDBJ whole genome shotgun (WGS) entry which is preliminary data.</text>
</comment>
<dbReference type="RefSeq" id="XP_064855444.1">
    <property type="nucleotide sequence ID" value="XM_064999372.1"/>
</dbReference>
<organism evidence="2 3">
    <name type="scientific">Saccharomycopsis crataegensis</name>
    <dbReference type="NCBI Taxonomy" id="43959"/>
    <lineage>
        <taxon>Eukaryota</taxon>
        <taxon>Fungi</taxon>
        <taxon>Dikarya</taxon>
        <taxon>Ascomycota</taxon>
        <taxon>Saccharomycotina</taxon>
        <taxon>Saccharomycetes</taxon>
        <taxon>Saccharomycopsidaceae</taxon>
        <taxon>Saccharomycopsis</taxon>
    </lineage>
</organism>
<dbReference type="GeneID" id="90076437"/>
<sequence length="221" mass="25907">MNSIETESIETESSDNMSLNTISNFDDDKSNSNQVEDFLNGKHKRTTTNAEKQKGVSTLMSLLDGKDNEFDEQATLKDIKTYVPRIILEEYEPTTLQDNTIIEEIKNYSNEENSPICPSRFHENVLEAILEFQSYCINLQVEKWSHSFFLRSDEPLISSVKRFYDCELPPWHRLVAYICKDVDFEKYSRSKRFEFCSERLAKNKNNRDSLLSFYVEVSQEM</sequence>
<gene>
    <name evidence="2" type="ORF">DASC09_057880</name>
</gene>
<dbReference type="EMBL" id="BTFZ01000020">
    <property type="protein sequence ID" value="GMM38449.1"/>
    <property type="molecule type" value="Genomic_DNA"/>
</dbReference>
<evidence type="ECO:0000313" key="2">
    <source>
        <dbReference type="EMBL" id="GMM38449.1"/>
    </source>
</evidence>
<evidence type="ECO:0000256" key="1">
    <source>
        <dbReference type="SAM" id="MobiDB-lite"/>
    </source>
</evidence>
<feature type="compositionally biased region" description="Polar residues" evidence="1">
    <location>
        <begin position="15"/>
        <end position="24"/>
    </location>
</feature>
<proteinExistence type="predicted"/>
<name>A0AAV5QUH8_9ASCO</name>